<feature type="region of interest" description="Disordered" evidence="15">
    <location>
        <begin position="537"/>
        <end position="561"/>
    </location>
</feature>
<evidence type="ECO:0000256" key="10">
    <source>
        <dbReference type="ARBA" id="ARBA00022989"/>
    </source>
</evidence>
<comment type="similarity">
    <text evidence="3">Belongs to the ALG10 glucosyltransferase family.</text>
</comment>
<feature type="transmembrane region" description="Helical" evidence="16">
    <location>
        <begin position="318"/>
        <end position="340"/>
    </location>
</feature>
<keyword evidence="18" id="KW-1185">Reference proteome</keyword>
<dbReference type="GO" id="GO:0005789">
    <property type="term" value="C:endoplasmic reticulum membrane"/>
    <property type="evidence" value="ECO:0007669"/>
    <property type="project" value="UniProtKB-SubCell"/>
</dbReference>
<gene>
    <name evidence="17" type="ORF">EJ08DRAFT_620018</name>
</gene>
<dbReference type="InterPro" id="IPR016900">
    <property type="entry name" value="Alg10"/>
</dbReference>
<keyword evidence="6" id="KW-0328">Glycosyltransferase</keyword>
<comment type="catalytic activity">
    <reaction evidence="14">
        <text>an alpha-D-Glc-(1-&gt;3)-alpha-D-Glc-(1-&gt;3)-alpha-D-Man-(1-&gt;2)-alpha-D-Man-(1-&gt;2)-alpha-D-Man-(1-&gt;3)-[alpha-D-Man-(1-&gt;2)-alpha-D-Man-(1-&gt;3)-[alpha-D-Man-(1-&gt;2)-alpha-D-Man-(1-&gt;6)]-alpha-D-Man-(1-&gt;6)]-beta-D-Man-(1-&gt;4)-beta-D-GlcNAc-(1-&gt;4)-alpha-D-GlcNAc-diphospho-di-trans,poly-cis-dolichol + a di-trans,poly-cis-dolichyl beta-D-glucosyl phosphate = a alpha-D-Glc-(1-&gt;2)-alpha-D-Glc-(1-&gt;3)-alpha-D-Glc-(1-&gt;3)-alpha-D-Man-(1-&gt;2)-alpha-D-Man-(1-&gt;2)-alpha-D-Man-(1-&gt;3)-[alpha-D-Man-(1-&gt;2)-alpha-D-Man-(1-&gt;3)-[alpha-D-Man-(1-&gt;2)-alpha-D-Man-(1-&gt;6)]-alpha-D-Man-(1-&gt;6)]-beta-D-Man-(1-&gt;4)-beta-D-GlcNAc-(1-&gt;4)-alpha-D-GlcNAc-diphospho-di-trans,poly-cis-dolichol + a di-trans,poly-cis-dolichyl phosphate + H(+)</text>
        <dbReference type="Rhea" id="RHEA:29543"/>
        <dbReference type="Rhea" id="RHEA-COMP:19498"/>
        <dbReference type="Rhea" id="RHEA-COMP:19502"/>
        <dbReference type="Rhea" id="RHEA-COMP:19512"/>
        <dbReference type="Rhea" id="RHEA-COMP:19522"/>
        <dbReference type="ChEBI" id="CHEBI:15378"/>
        <dbReference type="ChEBI" id="CHEBI:57525"/>
        <dbReference type="ChEBI" id="CHEBI:57683"/>
        <dbReference type="ChEBI" id="CHEBI:132522"/>
        <dbReference type="ChEBI" id="CHEBI:132523"/>
        <dbReference type="EC" id="2.4.1.256"/>
    </reaction>
    <physiologicalReaction direction="left-to-right" evidence="14">
        <dbReference type="Rhea" id="RHEA:29544"/>
    </physiologicalReaction>
</comment>
<evidence type="ECO:0000256" key="15">
    <source>
        <dbReference type="SAM" id="MobiDB-lite"/>
    </source>
</evidence>
<evidence type="ECO:0000313" key="17">
    <source>
        <dbReference type="EMBL" id="KAF2421518.1"/>
    </source>
</evidence>
<dbReference type="GO" id="GO:0106073">
    <property type="term" value="F:dolichyl pyrophosphate Glc2Man9GlcNAc2 alpha-1,2-glucosyltransferase activity"/>
    <property type="evidence" value="ECO:0007669"/>
    <property type="project" value="UniProtKB-EC"/>
</dbReference>
<evidence type="ECO:0000256" key="12">
    <source>
        <dbReference type="ARBA" id="ARBA00032069"/>
    </source>
</evidence>
<reference evidence="17" key="1">
    <citation type="journal article" date="2020" name="Stud. Mycol.">
        <title>101 Dothideomycetes genomes: a test case for predicting lifestyles and emergence of pathogens.</title>
        <authorList>
            <person name="Haridas S."/>
            <person name="Albert R."/>
            <person name="Binder M."/>
            <person name="Bloem J."/>
            <person name="Labutti K."/>
            <person name="Salamov A."/>
            <person name="Andreopoulos B."/>
            <person name="Baker S."/>
            <person name="Barry K."/>
            <person name="Bills G."/>
            <person name="Bluhm B."/>
            <person name="Cannon C."/>
            <person name="Castanera R."/>
            <person name="Culley D."/>
            <person name="Daum C."/>
            <person name="Ezra D."/>
            <person name="Gonzalez J."/>
            <person name="Henrissat B."/>
            <person name="Kuo A."/>
            <person name="Liang C."/>
            <person name="Lipzen A."/>
            <person name="Lutzoni F."/>
            <person name="Magnuson J."/>
            <person name="Mondo S."/>
            <person name="Nolan M."/>
            <person name="Ohm R."/>
            <person name="Pangilinan J."/>
            <person name="Park H.-J."/>
            <person name="Ramirez L."/>
            <person name="Alfaro M."/>
            <person name="Sun H."/>
            <person name="Tritt A."/>
            <person name="Yoshinaga Y."/>
            <person name="Zwiers L.-H."/>
            <person name="Turgeon B."/>
            <person name="Goodwin S."/>
            <person name="Spatafora J."/>
            <person name="Crous P."/>
            <person name="Grigoriev I."/>
        </authorList>
    </citation>
    <scope>NUCLEOTIDE SEQUENCE</scope>
    <source>
        <strain evidence="17">CBS 130266</strain>
    </source>
</reference>
<feature type="region of interest" description="Disordered" evidence="15">
    <location>
        <begin position="450"/>
        <end position="482"/>
    </location>
</feature>
<evidence type="ECO:0000256" key="16">
    <source>
        <dbReference type="SAM" id="Phobius"/>
    </source>
</evidence>
<evidence type="ECO:0000256" key="7">
    <source>
        <dbReference type="ARBA" id="ARBA00022679"/>
    </source>
</evidence>
<comment type="pathway">
    <text evidence="2">Protein modification; protein glycosylation.</text>
</comment>
<feature type="transmembrane region" description="Helical" evidence="16">
    <location>
        <begin position="12"/>
        <end position="33"/>
    </location>
</feature>
<feature type="compositionally biased region" description="Basic and acidic residues" evidence="15">
    <location>
        <begin position="451"/>
        <end position="481"/>
    </location>
</feature>
<evidence type="ECO:0000256" key="8">
    <source>
        <dbReference type="ARBA" id="ARBA00022692"/>
    </source>
</evidence>
<keyword evidence="7" id="KW-0808">Transferase</keyword>
<feature type="transmembrane region" description="Helical" evidence="16">
    <location>
        <begin position="170"/>
        <end position="187"/>
    </location>
</feature>
<dbReference type="GO" id="GO:0006488">
    <property type="term" value="P:dolichol-linked oligosaccharide biosynthetic process"/>
    <property type="evidence" value="ECO:0007669"/>
    <property type="project" value="InterPro"/>
</dbReference>
<evidence type="ECO:0000256" key="1">
    <source>
        <dbReference type="ARBA" id="ARBA00004477"/>
    </source>
</evidence>
<protein>
    <recommendedName>
        <fullName evidence="5">Dol-P-Glc:Glc(2)Man(9)GlcNAc(2)-PP-Dol alpha-1,2-glucosyltransferase</fullName>
        <ecNumber evidence="4">2.4.1.256</ecNumber>
    </recommendedName>
    <alternativeName>
        <fullName evidence="12">Asparagine-linked glycosylation protein 10</fullName>
    </alternativeName>
</protein>
<dbReference type="EMBL" id="MU007098">
    <property type="protein sequence ID" value="KAF2421518.1"/>
    <property type="molecule type" value="Genomic_DNA"/>
</dbReference>
<evidence type="ECO:0000256" key="3">
    <source>
        <dbReference type="ARBA" id="ARBA00010600"/>
    </source>
</evidence>
<evidence type="ECO:0000256" key="4">
    <source>
        <dbReference type="ARBA" id="ARBA00011967"/>
    </source>
</evidence>
<evidence type="ECO:0000256" key="2">
    <source>
        <dbReference type="ARBA" id="ARBA00004922"/>
    </source>
</evidence>
<accession>A0A9P4NHF6</accession>
<keyword evidence="10 16" id="KW-1133">Transmembrane helix</keyword>
<evidence type="ECO:0000256" key="13">
    <source>
        <dbReference type="ARBA" id="ARBA00044727"/>
    </source>
</evidence>
<evidence type="ECO:0000256" key="5">
    <source>
        <dbReference type="ARBA" id="ARBA00018512"/>
    </source>
</evidence>
<comment type="caution">
    <text evidence="17">The sequence shown here is derived from an EMBL/GenBank/DDBJ whole genome shotgun (WGS) entry which is preliminary data.</text>
</comment>
<organism evidence="17 18">
    <name type="scientific">Tothia fuscella</name>
    <dbReference type="NCBI Taxonomy" id="1048955"/>
    <lineage>
        <taxon>Eukaryota</taxon>
        <taxon>Fungi</taxon>
        <taxon>Dikarya</taxon>
        <taxon>Ascomycota</taxon>
        <taxon>Pezizomycotina</taxon>
        <taxon>Dothideomycetes</taxon>
        <taxon>Pleosporomycetidae</taxon>
        <taxon>Venturiales</taxon>
        <taxon>Cylindrosympodiaceae</taxon>
        <taxon>Tothia</taxon>
    </lineage>
</organism>
<comment type="subcellular location">
    <subcellularLocation>
        <location evidence="1">Endoplasmic reticulum membrane</location>
        <topology evidence="1">Multi-pass membrane protein</topology>
    </subcellularLocation>
</comment>
<dbReference type="Proteomes" id="UP000800235">
    <property type="component" value="Unassembled WGS sequence"/>
</dbReference>
<dbReference type="Pfam" id="PF04922">
    <property type="entry name" value="DIE2_ALG10"/>
    <property type="match status" value="1"/>
</dbReference>
<evidence type="ECO:0000256" key="6">
    <source>
        <dbReference type="ARBA" id="ARBA00022676"/>
    </source>
</evidence>
<evidence type="ECO:0000256" key="14">
    <source>
        <dbReference type="ARBA" id="ARBA00048064"/>
    </source>
</evidence>
<name>A0A9P4NHF6_9PEZI</name>
<feature type="transmembrane region" description="Helical" evidence="16">
    <location>
        <begin position="352"/>
        <end position="376"/>
    </location>
</feature>
<keyword evidence="8 16" id="KW-0812">Transmembrane</keyword>
<dbReference type="PANTHER" id="PTHR12989:SF10">
    <property type="entry name" value="DOL-P-GLC:GLC(2)MAN(9)GLCNAC(2)-PP-DOL ALPHA-1,2-GLUCOSYLTRANSFERASE-RELATED"/>
    <property type="match status" value="1"/>
</dbReference>
<feature type="transmembrane region" description="Helical" evidence="16">
    <location>
        <begin position="136"/>
        <end position="158"/>
    </location>
</feature>
<evidence type="ECO:0000313" key="18">
    <source>
        <dbReference type="Proteomes" id="UP000800235"/>
    </source>
</evidence>
<feature type="transmembrane region" description="Helical" evidence="16">
    <location>
        <begin position="279"/>
        <end position="298"/>
    </location>
</feature>
<evidence type="ECO:0000256" key="11">
    <source>
        <dbReference type="ARBA" id="ARBA00023136"/>
    </source>
</evidence>
<evidence type="ECO:0000256" key="9">
    <source>
        <dbReference type="ARBA" id="ARBA00022824"/>
    </source>
</evidence>
<proteinExistence type="inferred from homology"/>
<dbReference type="PANTHER" id="PTHR12989">
    <property type="entry name" value="ALPHA-1,2-GLUCOSYLTRANSFERASE ALG10"/>
    <property type="match status" value="1"/>
</dbReference>
<feature type="transmembrane region" description="Helical" evidence="16">
    <location>
        <begin position="396"/>
        <end position="419"/>
    </location>
</feature>
<comment type="function">
    <text evidence="13">Dol-P-Glc:Glc(2)Man(9)GlcNAc(2)-PP-Dol alpha-1,2-glucosyltransferase that operates in the biosynthetic pathway of dolichol-linked oligosaccharides, the glycan precursors employed in protein asparagine (N)-glycosylation. The assembly of dolichol-linked oligosaccharides begins on the cytosolic side of the endoplasmic reticulum membrane and finishes in its lumen. The sequential addition of sugars to dolichol pyrophosphate produces dolichol-linked oligosaccharides containing fourteen sugars, including two GlcNAcs, nine mannoses and three glucoses. Once assembled, the oligosaccharide is transferred from the lipid to nascent proteins by oligosaccharyltransferases. In the lumen of the endoplasmic reticulum, adds the third and last glucose residue from dolichyl phosphate glucose (Dol-P-Glc) onto the lipid-linked oligosaccharide intermediate Glc(2)Man(9)GlcNAc(2)-PP-Dol to produce Glc(3)Man(9)GlcNAc(2)-PP-Dol.</text>
</comment>
<keyword evidence="11 16" id="KW-0472">Membrane</keyword>
<feature type="transmembrane region" description="Helical" evidence="16">
    <location>
        <begin position="497"/>
        <end position="517"/>
    </location>
</feature>
<dbReference type="EC" id="2.4.1.256" evidence="4"/>
<dbReference type="AlphaFoldDB" id="A0A9P4NHF6"/>
<dbReference type="OrthoDB" id="4769at2759"/>
<sequence length="619" mass="69641">MERNRETDGGSKLPFVLLGAAAVGVASSFWFSLVKDTVPEPYLDEVFHVGQAQRYCAGDFFNWDPKITTPPGLYIFSYAFHKVIGGCDITSLRSINTGALLAAYFISTWILKSLHPTWNKRNLGHTAANIALFPPLFFFSGLYYTDVASVAFVLLAYYRFLKSRERGFGNGFDVLGAIVFGLIALAFRQTNFFWVAVFPAGLAVVGVATNAGVGQEKEDEVEWDGDISLRFEQIFKVAKEKGVVYDPKVENALAEDYAMTALSIAVIAVLKLQRVIPAVFPYTFLIASFGGFVFWNGGVVLGDKSNHEVTLHISQMLYLWPYILFFSFPITIPKVLSILTGTRQTPTSLPRLIAMAIVSFYVAVIVYTNTIVHPFTLADNRHYVFYVFRILMGNPAMKYVAVPVYVVCGYIAIQTLGGYSTSKGEEKRKFNNAIASRLFSFDKSTPVVPERQVESGRSKKQIKREEREKKRIEEEKEKTEEPEALEVQHVGNDSTKVSFVIVWVITTALSLVTAPLVEPRYCILPWIMWRLHVPSTEMKGGSSAESKEESPAEKKEESEEVVPEDGLLQRWLRVLQEDSTRLALETLWFCAVNAGTGYLFLERGFSWEQEPGKVQRFMW</sequence>
<keyword evidence="9" id="KW-0256">Endoplasmic reticulum</keyword>
<feature type="transmembrane region" description="Helical" evidence="16">
    <location>
        <begin position="193"/>
        <end position="213"/>
    </location>
</feature>
<feature type="compositionally biased region" description="Basic and acidic residues" evidence="15">
    <location>
        <begin position="545"/>
        <end position="557"/>
    </location>
</feature>